<keyword evidence="2" id="KW-0472">Membrane</keyword>
<dbReference type="EMBL" id="BLLK01000045">
    <property type="protein sequence ID" value="GFH52192.1"/>
    <property type="molecule type" value="Genomic_DNA"/>
</dbReference>
<feature type="transmembrane region" description="Helical" evidence="2">
    <location>
        <begin position="109"/>
        <end position="132"/>
    </location>
</feature>
<protein>
    <recommendedName>
        <fullName evidence="5">Receptor expression-enhancing protein</fullName>
    </recommendedName>
</protein>
<dbReference type="Proteomes" id="UP001054902">
    <property type="component" value="Unassembled WGS sequence"/>
</dbReference>
<evidence type="ECO:0000313" key="3">
    <source>
        <dbReference type="EMBL" id="GFH52192.1"/>
    </source>
</evidence>
<evidence type="ECO:0000256" key="2">
    <source>
        <dbReference type="SAM" id="Phobius"/>
    </source>
</evidence>
<comment type="caution">
    <text evidence="3">The sequence shown here is derived from an EMBL/GenBank/DDBJ whole genome shotgun (WGS) entry which is preliminary data.</text>
</comment>
<evidence type="ECO:0000313" key="4">
    <source>
        <dbReference type="Proteomes" id="UP001054902"/>
    </source>
</evidence>
<evidence type="ECO:0008006" key="5">
    <source>
        <dbReference type="Google" id="ProtNLM"/>
    </source>
</evidence>
<organism evidence="3 4">
    <name type="scientific">Chaetoceros tenuissimus</name>
    <dbReference type="NCBI Taxonomy" id="426638"/>
    <lineage>
        <taxon>Eukaryota</taxon>
        <taxon>Sar</taxon>
        <taxon>Stramenopiles</taxon>
        <taxon>Ochrophyta</taxon>
        <taxon>Bacillariophyta</taxon>
        <taxon>Coscinodiscophyceae</taxon>
        <taxon>Chaetocerotophycidae</taxon>
        <taxon>Chaetocerotales</taxon>
        <taxon>Chaetocerotaceae</taxon>
        <taxon>Chaetoceros</taxon>
    </lineage>
</organism>
<dbReference type="Pfam" id="PF03134">
    <property type="entry name" value="TB2_DP1_HVA22"/>
    <property type="match status" value="1"/>
</dbReference>
<dbReference type="GO" id="GO:0016020">
    <property type="term" value="C:membrane"/>
    <property type="evidence" value="ECO:0007669"/>
    <property type="project" value="UniProtKB-SubCell"/>
</dbReference>
<accession>A0AAD3CU93</accession>
<proteinExistence type="inferred from homology"/>
<feature type="transmembrane region" description="Helical" evidence="2">
    <location>
        <begin position="42"/>
        <end position="60"/>
    </location>
</feature>
<keyword evidence="4" id="KW-1185">Reference proteome</keyword>
<dbReference type="AlphaFoldDB" id="A0AAD3CU93"/>
<gene>
    <name evidence="3" type="ORF">CTEN210_08668</name>
</gene>
<sequence length="170" mass="19377">MTLPPQVTSAITKVDTFMDKYPVLTQRDKLEELEKKTGQPKAFFLLGGVSVIALAIYALGGTKLVTDLVSFIYPAYMSFKALDSANATEHTQWLTYWVVFSFVSIFENVFGFITEFIPFYFVIKVSFFVWLYHPKFMGSTMVYSEVIRPFVIPHLTALQKKSVPVSKKDT</sequence>
<reference evidence="3 4" key="1">
    <citation type="journal article" date="2021" name="Sci. Rep.">
        <title>The genome of the diatom Chaetoceros tenuissimus carries an ancient integrated fragment of an extant virus.</title>
        <authorList>
            <person name="Hongo Y."/>
            <person name="Kimura K."/>
            <person name="Takaki Y."/>
            <person name="Yoshida Y."/>
            <person name="Baba S."/>
            <person name="Kobayashi G."/>
            <person name="Nagasaki K."/>
            <person name="Hano T."/>
            <person name="Tomaru Y."/>
        </authorList>
    </citation>
    <scope>NUCLEOTIDE SEQUENCE [LARGE SCALE GENOMIC DNA]</scope>
    <source>
        <strain evidence="3 4">NIES-3715</strain>
    </source>
</reference>
<name>A0AAD3CU93_9STRA</name>
<keyword evidence="2" id="KW-1133">Transmembrane helix</keyword>
<comment type="similarity">
    <text evidence="1">Belongs to the DP1 family.</text>
</comment>
<evidence type="ECO:0000256" key="1">
    <source>
        <dbReference type="RuleBase" id="RU362006"/>
    </source>
</evidence>
<comment type="subcellular location">
    <subcellularLocation>
        <location evidence="1">Membrane</location>
        <topology evidence="1">Multi-pass membrane protein</topology>
    </subcellularLocation>
</comment>
<dbReference type="PANTHER" id="PTHR12300:SF187">
    <property type="entry name" value="RECEPTOR EXPRESSION-ENHANCING PROTEIN"/>
    <property type="match status" value="1"/>
</dbReference>
<dbReference type="PANTHER" id="PTHR12300">
    <property type="entry name" value="HVA22-LIKE PROTEINS"/>
    <property type="match status" value="1"/>
</dbReference>
<dbReference type="InterPro" id="IPR004345">
    <property type="entry name" value="TB2_DP1_HVA22"/>
</dbReference>
<keyword evidence="2" id="KW-0812">Transmembrane</keyword>